<feature type="domain" description="GH3 middle" evidence="3">
    <location>
        <begin position="349"/>
        <end position="425"/>
    </location>
</feature>
<evidence type="ECO:0000256" key="2">
    <source>
        <dbReference type="ARBA" id="ARBA00022598"/>
    </source>
</evidence>
<dbReference type="Pfam" id="PF23571">
    <property type="entry name" value="GH3_M"/>
    <property type="match status" value="1"/>
</dbReference>
<accession>A0A9D5AHI8</accession>
<dbReference type="Gramene" id="Psat05G0698400-T3">
    <property type="protein sequence ID" value="KAI5412132.1"/>
    <property type="gene ID" value="KIW84_056984"/>
</dbReference>
<sequence length="586" mass="66386">MSTSLDYDLSQKHQKLLDLIEDVTTHAYEIQKKVLAEILSHNANVEYLQRHGLNGQTDSETFKKLVPIITYEDIKNDINRIANGDTTSILTANPVSVFLLSSGTSGGERKMIPAIEEDFGRRYLIFRLLMPIMNQFVPDLDKGKGMYLMFTRNESKTPGGIKTSAALTRFYKSSHFLNRSYNPFTSPNETVLCLDSYQSMYSQLLCGLCQNNEVLRVGAVFATTLIHAVRFLEKNWSLLCDDIRTGTINPLITDISVREAVMKILKSDKNLADFIQSECSKGSWQGIITRLWPNTKYVDVTVTGSMSQYIPTLDYYCNGLPLVSNIYAASEGFFGVNLNPLCKPCHVSYTLIPTMCYYEFLPVNRSNDPVNEKEQELVDLVDVKLDQEYELVVTTYAGLYRYKVGDVLKVTGFKNNAPQFEFVCRKHVVLSIDSDKTDEVELHNAIKNAVTHLAPYDADVAEYTSYADTRTIPGHYVLYWELNLKDSTTIPDCVYEDCCLTIEESLNSFYRLRRVLDKSIGALEIKIVEQGTFDKLMDYAINSGSSISQYKTPRCVKFAPVVELLESGVLAKYFSPKCPQWDPSHK</sequence>
<feature type="domain" description="GH3 C-terminal" evidence="4">
    <location>
        <begin position="441"/>
        <end position="558"/>
    </location>
</feature>
<dbReference type="Pfam" id="PF23572">
    <property type="entry name" value="GH3_C"/>
    <property type="match status" value="1"/>
</dbReference>
<evidence type="ECO:0000313" key="5">
    <source>
        <dbReference type="EMBL" id="KAI5412132.1"/>
    </source>
</evidence>
<evidence type="ECO:0000259" key="4">
    <source>
        <dbReference type="Pfam" id="PF23572"/>
    </source>
</evidence>
<dbReference type="AlphaFoldDB" id="A0A9D5AHI8"/>
<dbReference type="Proteomes" id="UP001058974">
    <property type="component" value="Chromosome 5"/>
</dbReference>
<protein>
    <recommendedName>
        <fullName evidence="7">Indole-3-acetic acid-amido synthetase GH3.6</fullName>
    </recommendedName>
</protein>
<evidence type="ECO:0000313" key="6">
    <source>
        <dbReference type="Proteomes" id="UP001058974"/>
    </source>
</evidence>
<dbReference type="GO" id="GO:0010279">
    <property type="term" value="F:indole-3-acetic acid amido synthetase activity"/>
    <property type="evidence" value="ECO:0007669"/>
    <property type="project" value="TreeGrafter"/>
</dbReference>
<dbReference type="PANTHER" id="PTHR31901">
    <property type="entry name" value="GH3 DOMAIN-CONTAINING PROTEIN"/>
    <property type="match status" value="1"/>
</dbReference>
<dbReference type="OrthoDB" id="10004661at2759"/>
<comment type="similarity">
    <text evidence="1">Belongs to the IAA-amido conjugating enzyme family.</text>
</comment>
<proteinExistence type="inferred from homology"/>
<dbReference type="InterPro" id="IPR055377">
    <property type="entry name" value="GH3_M"/>
</dbReference>
<reference evidence="5 6" key="1">
    <citation type="journal article" date="2022" name="Nat. Genet.">
        <title>Improved pea reference genome and pan-genome highlight genomic features and evolutionary characteristics.</title>
        <authorList>
            <person name="Yang T."/>
            <person name="Liu R."/>
            <person name="Luo Y."/>
            <person name="Hu S."/>
            <person name="Wang D."/>
            <person name="Wang C."/>
            <person name="Pandey M.K."/>
            <person name="Ge S."/>
            <person name="Xu Q."/>
            <person name="Li N."/>
            <person name="Li G."/>
            <person name="Huang Y."/>
            <person name="Saxena R.K."/>
            <person name="Ji Y."/>
            <person name="Li M."/>
            <person name="Yan X."/>
            <person name="He Y."/>
            <person name="Liu Y."/>
            <person name="Wang X."/>
            <person name="Xiang C."/>
            <person name="Varshney R.K."/>
            <person name="Ding H."/>
            <person name="Gao S."/>
            <person name="Zong X."/>
        </authorList>
    </citation>
    <scope>NUCLEOTIDE SEQUENCE [LARGE SCALE GENOMIC DNA]</scope>
    <source>
        <strain evidence="5 6">cv. Zhongwan 6</strain>
    </source>
</reference>
<evidence type="ECO:0000256" key="1">
    <source>
        <dbReference type="ARBA" id="ARBA00008068"/>
    </source>
</evidence>
<dbReference type="GO" id="GO:0005737">
    <property type="term" value="C:cytoplasm"/>
    <property type="evidence" value="ECO:0007669"/>
    <property type="project" value="TreeGrafter"/>
</dbReference>
<dbReference type="PANTHER" id="PTHR31901:SF9">
    <property type="entry name" value="GH3 DOMAIN-CONTAINING PROTEIN"/>
    <property type="match status" value="1"/>
</dbReference>
<keyword evidence="2" id="KW-0436">Ligase</keyword>
<name>A0A9D5AHI8_PEA</name>
<dbReference type="InterPro" id="IPR004993">
    <property type="entry name" value="GH3"/>
</dbReference>
<keyword evidence="6" id="KW-1185">Reference proteome</keyword>
<organism evidence="5 6">
    <name type="scientific">Pisum sativum</name>
    <name type="common">Garden pea</name>
    <name type="synonym">Lathyrus oleraceus</name>
    <dbReference type="NCBI Taxonomy" id="3888"/>
    <lineage>
        <taxon>Eukaryota</taxon>
        <taxon>Viridiplantae</taxon>
        <taxon>Streptophyta</taxon>
        <taxon>Embryophyta</taxon>
        <taxon>Tracheophyta</taxon>
        <taxon>Spermatophyta</taxon>
        <taxon>Magnoliopsida</taxon>
        <taxon>eudicotyledons</taxon>
        <taxon>Gunneridae</taxon>
        <taxon>Pentapetalae</taxon>
        <taxon>rosids</taxon>
        <taxon>fabids</taxon>
        <taxon>Fabales</taxon>
        <taxon>Fabaceae</taxon>
        <taxon>Papilionoideae</taxon>
        <taxon>50 kb inversion clade</taxon>
        <taxon>NPAAA clade</taxon>
        <taxon>Hologalegina</taxon>
        <taxon>IRL clade</taxon>
        <taxon>Fabeae</taxon>
        <taxon>Lathyrus</taxon>
    </lineage>
</organism>
<dbReference type="EMBL" id="JAMSHJ010000005">
    <property type="protein sequence ID" value="KAI5412132.1"/>
    <property type="molecule type" value="Genomic_DNA"/>
</dbReference>
<dbReference type="Pfam" id="PF03321">
    <property type="entry name" value="GH3"/>
    <property type="match status" value="1"/>
</dbReference>
<evidence type="ECO:0008006" key="7">
    <source>
        <dbReference type="Google" id="ProtNLM"/>
    </source>
</evidence>
<comment type="caution">
    <text evidence="5">The sequence shown here is derived from an EMBL/GenBank/DDBJ whole genome shotgun (WGS) entry which is preliminary data.</text>
</comment>
<dbReference type="Gramene" id="PSAT_LOCUS20056_t1">
    <property type="protein sequence ID" value="CAL5200782.1"/>
    <property type="gene ID" value="PSAT_LOCUS20056"/>
</dbReference>
<gene>
    <name evidence="5" type="ORF">KIW84_056984</name>
</gene>
<evidence type="ECO:0000259" key="3">
    <source>
        <dbReference type="Pfam" id="PF23571"/>
    </source>
</evidence>
<dbReference type="InterPro" id="IPR055378">
    <property type="entry name" value="GH3_C"/>
</dbReference>